<dbReference type="EMBL" id="RYYU01000001">
    <property type="protein sequence ID" value="RUL58455.1"/>
    <property type="molecule type" value="Genomic_DNA"/>
</dbReference>
<protein>
    <submittedName>
        <fullName evidence="5">TonB-dependent receptor</fullName>
    </submittedName>
</protein>
<dbReference type="AlphaFoldDB" id="A0A432LH26"/>
<keyword evidence="2" id="KW-0472">Membrane</keyword>
<dbReference type="InterPro" id="IPR036942">
    <property type="entry name" value="Beta-barrel_TonB_sf"/>
</dbReference>
<evidence type="ECO:0000256" key="1">
    <source>
        <dbReference type="ARBA" id="ARBA00004442"/>
    </source>
</evidence>
<evidence type="ECO:0000256" key="2">
    <source>
        <dbReference type="ARBA" id="ARBA00023136"/>
    </source>
</evidence>
<evidence type="ECO:0000313" key="6">
    <source>
        <dbReference type="Proteomes" id="UP000278983"/>
    </source>
</evidence>
<sequence>MQKKLKLAVLALCYAPLAFAQTEETQAQKNAAMDESAFTFTEAQLGDNDDMSQNVTIIGSNNNMYAERVGFLFSPVRFRYRSFNQKYNDVHINGMLMNDMETGQFRYSLVGGLNQMTRYSDNVLPFENGSYNMSNMGGGVNYNFRAANFAAGHRMALSAANRNYTMRGVYTYSSGLMSNGWAVTANLTYRWADRGYVEGTFYNSLSYFLAVEKILGNHQLSFATWGNPTERSTQGASTDEAYWMANSNYYNPYWGYQNGEKRNSRVVNDYAPAAIFTWDWKINDDMKLTTSMFGKYSMYKSTKLNYNNTDNPQPDYWKVMPSSFYNVFDENDEQHRTLEALGNWTTAYSFFSGSKANRQINFDQLIYSNKQASANGHDAMYFIQAKHNDALTLSLASALNVSVNEKSNWNLGFMLGTNKGSHYQTMEDMLGAKSFHNINTYALGTYTMDDPRLQYDLNNPNAVVGVGDRFGYDYDILVNKGYFWTNYSTSMGRWHANVSARTGGVLMQRDGKMRNGMAPEFSYGKSKAARFGELGGKGSLTYDAGRGHVFALGAGYEWRAPMASTAFAAPEISNDFVKGLKNERIFSSEFSYQYHNSWLHVNLNGYYSRLSNVTEWQNFYFDDINSFSYVSLTGLEKEYYGVELAAKLKLTSTLDFKVLGSIGEGKNVNDAQVRYMNSTKAIYTRETAYVKNMREAGTPLTALSAGLSYHNRGWFVDLNCNYYDRIYLAYSPSYRYGSTLNYRQQLEGNVFDNQGQLREEAVAQAKGHGGFMVDGSVGRNIRLKKGRSISINLMVTNLLNNTRIVTGGYEQSRSDYTGATSDNVRSRVYKFSRNPKKYYAFGTNGMLNLTYKF</sequence>
<dbReference type="GO" id="GO:0009279">
    <property type="term" value="C:cell outer membrane"/>
    <property type="evidence" value="ECO:0007669"/>
    <property type="project" value="UniProtKB-SubCell"/>
</dbReference>
<evidence type="ECO:0000313" key="5">
    <source>
        <dbReference type="EMBL" id="RUL58455.1"/>
    </source>
</evidence>
<comment type="caution">
    <text evidence="5">The sequence shown here is derived from an EMBL/GenBank/DDBJ whole genome shotgun (WGS) entry which is preliminary data.</text>
</comment>
<keyword evidence="3" id="KW-0998">Cell outer membrane</keyword>
<keyword evidence="4" id="KW-0732">Signal</keyword>
<gene>
    <name evidence="5" type="ORF">EHV08_00830</name>
</gene>
<feature type="signal peptide" evidence="4">
    <location>
        <begin position="1"/>
        <end position="20"/>
    </location>
</feature>
<comment type="subcellular location">
    <subcellularLocation>
        <location evidence="1">Cell outer membrane</location>
    </subcellularLocation>
</comment>
<evidence type="ECO:0000256" key="3">
    <source>
        <dbReference type="ARBA" id="ARBA00023237"/>
    </source>
</evidence>
<name>A0A432LH26_9BACT</name>
<dbReference type="SUPFAM" id="SSF56935">
    <property type="entry name" value="Porins"/>
    <property type="match status" value="1"/>
</dbReference>
<organism evidence="5 6">
    <name type="scientific">Prevotella koreensis</name>
    <dbReference type="NCBI Taxonomy" id="2490854"/>
    <lineage>
        <taxon>Bacteria</taxon>
        <taxon>Pseudomonadati</taxon>
        <taxon>Bacteroidota</taxon>
        <taxon>Bacteroidia</taxon>
        <taxon>Bacteroidales</taxon>
        <taxon>Prevotellaceae</taxon>
        <taxon>Prevotella</taxon>
    </lineage>
</organism>
<dbReference type="OrthoDB" id="1453181at2"/>
<reference evidence="5 6" key="1">
    <citation type="submission" date="2018-12" db="EMBL/GenBank/DDBJ databases">
        <title>Genome sequencing of Prevotella sp. KCOM 3155 (= JS262).</title>
        <authorList>
            <person name="Kook J.-K."/>
            <person name="Park S.-N."/>
            <person name="Lim Y.K."/>
        </authorList>
    </citation>
    <scope>NUCLEOTIDE SEQUENCE [LARGE SCALE GENOMIC DNA]</scope>
    <source>
        <strain evidence="5 6">KCOM 3155</strain>
    </source>
</reference>
<dbReference type="Gene3D" id="2.40.170.20">
    <property type="entry name" value="TonB-dependent receptor, beta-barrel domain"/>
    <property type="match status" value="1"/>
</dbReference>
<dbReference type="Proteomes" id="UP000278983">
    <property type="component" value="Unassembled WGS sequence"/>
</dbReference>
<accession>A0A432LH26</accession>
<keyword evidence="5" id="KW-0675">Receptor</keyword>
<evidence type="ECO:0000256" key="4">
    <source>
        <dbReference type="SAM" id="SignalP"/>
    </source>
</evidence>
<dbReference type="RefSeq" id="WP_126677552.1">
    <property type="nucleotide sequence ID" value="NZ_RYYU01000001.1"/>
</dbReference>
<feature type="chain" id="PRO_5019174606" evidence="4">
    <location>
        <begin position="21"/>
        <end position="853"/>
    </location>
</feature>
<proteinExistence type="predicted"/>
<keyword evidence="6" id="KW-1185">Reference proteome</keyword>